<accession>A0ABV0UPT8</accession>
<reference evidence="1 2" key="1">
    <citation type="submission" date="2021-06" db="EMBL/GenBank/DDBJ databases">
        <authorList>
            <person name="Palmer J.M."/>
        </authorList>
    </citation>
    <scope>NUCLEOTIDE SEQUENCE [LARGE SCALE GENOMIC DNA]</scope>
    <source>
        <strain evidence="2">if_2019</strain>
        <tissue evidence="1">Muscle</tissue>
    </source>
</reference>
<organism evidence="1 2">
    <name type="scientific">Ilyodon furcidens</name>
    <name type="common">goldbreast splitfin</name>
    <dbReference type="NCBI Taxonomy" id="33524"/>
    <lineage>
        <taxon>Eukaryota</taxon>
        <taxon>Metazoa</taxon>
        <taxon>Chordata</taxon>
        <taxon>Craniata</taxon>
        <taxon>Vertebrata</taxon>
        <taxon>Euteleostomi</taxon>
        <taxon>Actinopterygii</taxon>
        <taxon>Neopterygii</taxon>
        <taxon>Teleostei</taxon>
        <taxon>Neoteleostei</taxon>
        <taxon>Acanthomorphata</taxon>
        <taxon>Ovalentaria</taxon>
        <taxon>Atherinomorphae</taxon>
        <taxon>Cyprinodontiformes</taxon>
        <taxon>Goodeidae</taxon>
        <taxon>Ilyodon</taxon>
    </lineage>
</organism>
<evidence type="ECO:0000313" key="1">
    <source>
        <dbReference type="EMBL" id="MEQ2246425.1"/>
    </source>
</evidence>
<keyword evidence="2" id="KW-1185">Reference proteome</keyword>
<name>A0ABV0UPT8_9TELE</name>
<protein>
    <submittedName>
        <fullName evidence="1">Uncharacterized protein</fullName>
    </submittedName>
</protein>
<sequence length="136" mass="15209">MFICKHGIIQDVVLCFRGAVESIRAIADATTAETFSTEVVQRLMAACDTLRVSAAVFTKMNCGQQTAEAHRDCAFGLRLLGSKVTDIEEKHRYLLDGLSHMQLAVALQEHVVLRDQRLFAPQEVNKVCSFRIQLSR</sequence>
<comment type="caution">
    <text evidence="1">The sequence shown here is derived from an EMBL/GenBank/DDBJ whole genome shotgun (WGS) entry which is preliminary data.</text>
</comment>
<gene>
    <name evidence="1" type="ORF">ILYODFUR_038339</name>
</gene>
<dbReference type="EMBL" id="JAHRIQ010078888">
    <property type="protein sequence ID" value="MEQ2246425.1"/>
    <property type="molecule type" value="Genomic_DNA"/>
</dbReference>
<evidence type="ECO:0000313" key="2">
    <source>
        <dbReference type="Proteomes" id="UP001482620"/>
    </source>
</evidence>
<dbReference type="Proteomes" id="UP001482620">
    <property type="component" value="Unassembled WGS sequence"/>
</dbReference>
<proteinExistence type="predicted"/>